<name>W9G854_9MICO</name>
<dbReference type="eggNOG" id="COG3427">
    <property type="taxonomic scope" value="Bacteria"/>
</dbReference>
<proteinExistence type="predicted"/>
<reference evidence="1 2" key="1">
    <citation type="submission" date="2013-08" db="EMBL/GenBank/DDBJ databases">
        <title>Intrasporangium oryzae NRRL B-24470.</title>
        <authorList>
            <person name="Liu H."/>
            <person name="Wang G."/>
        </authorList>
    </citation>
    <scope>NUCLEOTIDE SEQUENCE [LARGE SCALE GENOMIC DNA]</scope>
    <source>
        <strain evidence="1 2">NRRL B-24470</strain>
    </source>
</reference>
<dbReference type="AlphaFoldDB" id="W9G854"/>
<comment type="caution">
    <text evidence="1">The sequence shown here is derived from an EMBL/GenBank/DDBJ whole genome shotgun (WGS) entry which is preliminary data.</text>
</comment>
<dbReference type="Pfam" id="PF10604">
    <property type="entry name" value="Polyketide_cyc2"/>
    <property type="match status" value="1"/>
</dbReference>
<organism evidence="1 2">
    <name type="scientific">Intrasporangium oryzae NRRL B-24470</name>
    <dbReference type="NCBI Taxonomy" id="1386089"/>
    <lineage>
        <taxon>Bacteria</taxon>
        <taxon>Bacillati</taxon>
        <taxon>Actinomycetota</taxon>
        <taxon>Actinomycetes</taxon>
        <taxon>Micrococcales</taxon>
        <taxon>Intrasporangiaceae</taxon>
        <taxon>Intrasporangium</taxon>
    </lineage>
</organism>
<dbReference type="CDD" id="cd08862">
    <property type="entry name" value="SRPBCC_Smu440-like"/>
    <property type="match status" value="1"/>
</dbReference>
<evidence type="ECO:0000313" key="1">
    <source>
        <dbReference type="EMBL" id="EWT02225.1"/>
    </source>
</evidence>
<dbReference type="EMBL" id="AWSA01000012">
    <property type="protein sequence ID" value="EWT02225.1"/>
    <property type="molecule type" value="Genomic_DNA"/>
</dbReference>
<dbReference type="Proteomes" id="UP000019489">
    <property type="component" value="Unassembled WGS sequence"/>
</dbReference>
<dbReference type="OrthoDB" id="191189at2"/>
<dbReference type="SUPFAM" id="SSF55961">
    <property type="entry name" value="Bet v1-like"/>
    <property type="match status" value="1"/>
</dbReference>
<protein>
    <submittedName>
        <fullName evidence="1">Polyketide cyclase</fullName>
    </submittedName>
</protein>
<dbReference type="STRING" id="1386089.N865_06425"/>
<gene>
    <name evidence="1" type="ORF">N865_06425</name>
</gene>
<sequence length="142" mass="15445">MKQSVSIDIDAPAARVYEVMSGVEAWPTWTASIRKVTLLDGGLRVGARAAVEQPRLPRAVWTVTSLEAGREFVWEATGPGIHSTAWHTVEETGPGRSRATLSIEQQGPLGALFGRIYRGLTDRYLALEAAGLKSRSEEPSTR</sequence>
<dbReference type="InterPro" id="IPR019587">
    <property type="entry name" value="Polyketide_cyclase/dehydratase"/>
</dbReference>
<dbReference type="InterPro" id="IPR023393">
    <property type="entry name" value="START-like_dom_sf"/>
</dbReference>
<dbReference type="RefSeq" id="WP_034803429.1">
    <property type="nucleotide sequence ID" value="NZ_AWSA01000012.1"/>
</dbReference>
<dbReference type="Gene3D" id="3.30.530.20">
    <property type="match status" value="1"/>
</dbReference>
<keyword evidence="2" id="KW-1185">Reference proteome</keyword>
<evidence type="ECO:0000313" key="2">
    <source>
        <dbReference type="Proteomes" id="UP000019489"/>
    </source>
</evidence>
<accession>W9G854</accession>